<dbReference type="InterPro" id="IPR025857">
    <property type="entry name" value="MacB_PCD"/>
</dbReference>
<reference evidence="11 12" key="1">
    <citation type="submission" date="2024-03" db="EMBL/GenBank/DDBJ databases">
        <title>Human intestinal bacterial collection.</title>
        <authorList>
            <person name="Pauvert C."/>
            <person name="Hitch T.C.A."/>
            <person name="Clavel T."/>
        </authorList>
    </citation>
    <scope>NUCLEOTIDE SEQUENCE [LARGE SCALE GENOMIC DNA]</scope>
    <source>
        <strain evidence="11 12">CLA-JM-H11</strain>
    </source>
</reference>
<evidence type="ECO:0000256" key="7">
    <source>
        <dbReference type="SAM" id="MobiDB-lite"/>
    </source>
</evidence>
<keyword evidence="12" id="KW-1185">Reference proteome</keyword>
<evidence type="ECO:0000259" key="10">
    <source>
        <dbReference type="Pfam" id="PF12704"/>
    </source>
</evidence>
<evidence type="ECO:0000313" key="11">
    <source>
        <dbReference type="EMBL" id="MEQ2520277.1"/>
    </source>
</evidence>
<accession>A0ABV1GF24</accession>
<feature type="domain" description="ABC3 transporter permease C-terminal" evidence="9">
    <location>
        <begin position="1098"/>
        <end position="1215"/>
    </location>
</feature>
<feature type="transmembrane region" description="Helical" evidence="8">
    <location>
        <begin position="738"/>
        <end position="769"/>
    </location>
</feature>
<comment type="caution">
    <text evidence="11">The sequence shown here is derived from an EMBL/GenBank/DDBJ whole genome shotgun (WGS) entry which is preliminary data.</text>
</comment>
<evidence type="ECO:0000256" key="2">
    <source>
        <dbReference type="ARBA" id="ARBA00022475"/>
    </source>
</evidence>
<dbReference type="PANTHER" id="PTHR30287">
    <property type="entry name" value="MEMBRANE COMPONENT OF PREDICTED ABC SUPERFAMILY METABOLITE UPTAKE TRANSPORTER"/>
    <property type="match status" value="1"/>
</dbReference>
<comment type="subcellular location">
    <subcellularLocation>
        <location evidence="1">Cell membrane</location>
        <topology evidence="1">Multi-pass membrane protein</topology>
    </subcellularLocation>
</comment>
<feature type="region of interest" description="Disordered" evidence="7">
    <location>
        <begin position="462"/>
        <end position="498"/>
    </location>
</feature>
<feature type="transmembrane region" description="Helical" evidence="8">
    <location>
        <begin position="789"/>
        <end position="813"/>
    </location>
</feature>
<dbReference type="InterPro" id="IPR003838">
    <property type="entry name" value="ABC3_permease_C"/>
</dbReference>
<keyword evidence="3 8" id="KW-0812">Transmembrane</keyword>
<keyword evidence="6" id="KW-0175">Coiled coil</keyword>
<feature type="domain" description="MacB-like periplasmic core" evidence="10">
    <location>
        <begin position="863"/>
        <end position="1061"/>
    </location>
</feature>
<evidence type="ECO:0000256" key="8">
    <source>
        <dbReference type="SAM" id="Phobius"/>
    </source>
</evidence>
<evidence type="ECO:0000256" key="6">
    <source>
        <dbReference type="SAM" id="Coils"/>
    </source>
</evidence>
<feature type="domain" description="MacB-like periplasmic core" evidence="10">
    <location>
        <begin position="26"/>
        <end position="188"/>
    </location>
</feature>
<dbReference type="Proteomes" id="UP001477672">
    <property type="component" value="Unassembled WGS sequence"/>
</dbReference>
<feature type="coiled-coil region" evidence="6">
    <location>
        <begin position="273"/>
        <end position="426"/>
    </location>
</feature>
<organism evidence="11 12">
    <name type="scientific">Ruthenibacterium intestinale</name>
    <dbReference type="NCBI Taxonomy" id="3133163"/>
    <lineage>
        <taxon>Bacteria</taxon>
        <taxon>Bacillati</taxon>
        <taxon>Bacillota</taxon>
        <taxon>Clostridia</taxon>
        <taxon>Eubacteriales</taxon>
        <taxon>Oscillospiraceae</taxon>
        <taxon>Ruthenibacterium</taxon>
    </lineage>
</organism>
<evidence type="ECO:0000256" key="4">
    <source>
        <dbReference type="ARBA" id="ARBA00022989"/>
    </source>
</evidence>
<feature type="transmembrane region" description="Helical" evidence="8">
    <location>
        <begin position="696"/>
        <end position="717"/>
    </location>
</feature>
<gene>
    <name evidence="11" type="ORF">WMO24_07530</name>
</gene>
<keyword evidence="4 8" id="KW-1133">Transmembrane helix</keyword>
<feature type="coiled-coil region" evidence="6">
    <location>
        <begin position="615"/>
        <end position="667"/>
    </location>
</feature>
<dbReference type="EMBL" id="JBBMFA010000084">
    <property type="protein sequence ID" value="MEQ2520277.1"/>
    <property type="molecule type" value="Genomic_DNA"/>
</dbReference>
<evidence type="ECO:0000256" key="3">
    <source>
        <dbReference type="ARBA" id="ARBA00022692"/>
    </source>
</evidence>
<protein>
    <submittedName>
        <fullName evidence="11">FtsX-like permease family protein</fullName>
    </submittedName>
</protein>
<evidence type="ECO:0000313" key="12">
    <source>
        <dbReference type="Proteomes" id="UP001477672"/>
    </source>
</evidence>
<evidence type="ECO:0000259" key="9">
    <source>
        <dbReference type="Pfam" id="PF02687"/>
    </source>
</evidence>
<dbReference type="PANTHER" id="PTHR30287:SF1">
    <property type="entry name" value="INNER MEMBRANE PROTEIN"/>
    <property type="match status" value="1"/>
</dbReference>
<dbReference type="RefSeq" id="WP_349215760.1">
    <property type="nucleotide sequence ID" value="NZ_JBBMFA010000084.1"/>
</dbReference>
<keyword evidence="5 8" id="KW-0472">Membrane</keyword>
<keyword evidence="2" id="KW-1003">Cell membrane</keyword>
<feature type="transmembrane region" description="Helical" evidence="8">
    <location>
        <begin position="20"/>
        <end position="39"/>
    </location>
</feature>
<evidence type="ECO:0000256" key="5">
    <source>
        <dbReference type="ARBA" id="ARBA00023136"/>
    </source>
</evidence>
<feature type="transmembrane region" description="Helical" evidence="8">
    <location>
        <begin position="1095"/>
        <end position="1114"/>
    </location>
</feature>
<evidence type="ECO:0000256" key="1">
    <source>
        <dbReference type="ARBA" id="ARBA00004651"/>
    </source>
</evidence>
<sequence>MRRTYRKVVLRTVRQTMSRFLAIFAIVALGVGFLAGLLATTPDMRYSGDKYFDETKLFDIRLMSDLGLSDDDIETLRNTEGVEEVMAAWSTDVMVDTPNGDSLVTRIHSLPLDQLDQLDQEEPENYLNRLEVVEGRLPEAANECVVEQGTLTSESVSVGSVLTVSADNEDVDDTLARREFEVVGVVRSSYYFSLEREPASVGNGTLSLIMYVGSENFVQDAYSVAYLTVEGAAEKDSLLDEYDDVVDVVVDRLEDISGERCQIRYDEIHGEAQQELDDAWAEYEEKKADAEQQLADAQQELDDGRAELEDGEKELADAKSELESGEQELAENQANLPGTLSAAQAKLDQAKASLADAVSQYEAGVAELDAKEQELEDGKVLLEESKAQLAEKEEQLEQAEQMLPLLEKQSQMLESAAQAAEQAAQDAHDTSPIEDLKTAESDALAAYQEAQNVRAGLEEQLAGMDPSDPDYSTVQQQLEQAQNEESEKKSAWETASQQLSDEQARLDGLDEAAATARAKADSAQKLYEETSEKVTTGRPQLEAARELLEQEEQKLTDGEAQLEAGKAQLAQAKAQIDSAQAQIAAGEADLQAAPGLAQKEFDEARRQLDEAWEEYRTGVAELEDARQELEEGEAEYAEKKQDAEEELADAEQELNDAQAEIDEIEMPEWYVLTRNENVSFASFESNVQKVDAIAKVFPVFFFLVAALVALTTMTRMVEEERLEIGTMKALGYTKRAIMLKYVLYAMTASIVGCIVGLTVGFRLFPTVIWNAYSMMYNLPDLYCQFNVKYAVISSVAAIACTLLATLNAGWATLKETPAQLMLPKAPKAGKRILLERVTFVWKRMKFTYKVTARNLFRYKKRFFMTVVGIAGCTALLVTGFGLHDSISDIVYKQFGEVFTYDVSISLKNESSLNEAEMQDILNDSELVEDYLPIHQEQSTNSMGSDSFTTYLLVPQTMEDLPNFVDLHTRKSGEPVDVPADGEVVITEKMSQRMNVDVGDTVELENSDGQKGSFTVSGVVENYVENYVYMTANTYRDGFGQEPEFNTVYARSADASQEGRDALSEALLSVDGVSSVSFTEDLKETFSNMLEKIDTIVVVLIVSAGVLAFVVLYNLTNINITERVKEIATIKVLGFYDKEVSAYVYRESIALSIIGTLVGLVLGIFLHMFVIRTAEVDAVMFGRTIKTMSYVYSALLTMVFSCLVNLVMHRKLRSISMVESMKAPE</sequence>
<proteinExistence type="predicted"/>
<feature type="transmembrane region" description="Helical" evidence="8">
    <location>
        <begin position="862"/>
        <end position="882"/>
    </location>
</feature>
<feature type="compositionally biased region" description="Polar residues" evidence="7">
    <location>
        <begin position="470"/>
        <end position="483"/>
    </location>
</feature>
<dbReference type="Pfam" id="PF12704">
    <property type="entry name" value="MacB_PCD"/>
    <property type="match status" value="2"/>
</dbReference>
<feature type="domain" description="ABC3 transporter permease C-terminal" evidence="9">
    <location>
        <begin position="696"/>
        <end position="816"/>
    </location>
</feature>
<feature type="transmembrane region" description="Helical" evidence="8">
    <location>
        <begin position="1147"/>
        <end position="1169"/>
    </location>
</feature>
<feature type="transmembrane region" description="Helical" evidence="8">
    <location>
        <begin position="1189"/>
        <end position="1207"/>
    </location>
</feature>
<dbReference type="InterPro" id="IPR038766">
    <property type="entry name" value="Membrane_comp_ABC_pdt"/>
</dbReference>
<name>A0ABV1GF24_9FIRM</name>
<dbReference type="Pfam" id="PF02687">
    <property type="entry name" value="FtsX"/>
    <property type="match status" value="2"/>
</dbReference>